<accession>A0AA87ZHP9</accession>
<dbReference type="EMBL" id="BTGU01004400">
    <property type="protein sequence ID" value="GMN26530.1"/>
    <property type="molecule type" value="Genomic_DNA"/>
</dbReference>
<name>A0AA87ZHP9_FICCA</name>
<evidence type="ECO:0000313" key="5">
    <source>
        <dbReference type="Proteomes" id="UP001187192"/>
    </source>
</evidence>
<protein>
    <submittedName>
        <fullName evidence="3">Uncharacterized protein</fullName>
    </submittedName>
</protein>
<dbReference type="Proteomes" id="UP001187192">
    <property type="component" value="Unassembled WGS sequence"/>
</dbReference>
<reference evidence="3" key="1">
    <citation type="submission" date="2023-07" db="EMBL/GenBank/DDBJ databases">
        <title>draft genome sequence of fig (Ficus carica).</title>
        <authorList>
            <person name="Takahashi T."/>
            <person name="Nishimura K."/>
        </authorList>
    </citation>
    <scope>NUCLEOTIDE SEQUENCE</scope>
</reference>
<dbReference type="EMBL" id="BTGU01004401">
    <property type="protein sequence ID" value="GMN26553.1"/>
    <property type="molecule type" value="Genomic_DNA"/>
</dbReference>
<gene>
    <name evidence="1" type="ORF">TIFTF001_046063</name>
    <name evidence="2" type="ORF">TIFTF001_046064</name>
    <name evidence="3" type="ORF">TIFTF001_046068</name>
    <name evidence="4" type="ORF">TIFTF001_046069</name>
</gene>
<dbReference type="EMBL" id="BTGU01004403">
    <property type="protein sequence ID" value="GMN26598.1"/>
    <property type="molecule type" value="Genomic_DNA"/>
</dbReference>
<evidence type="ECO:0000313" key="1">
    <source>
        <dbReference type="EMBL" id="GMN26530.1"/>
    </source>
</evidence>
<organism evidence="3 5">
    <name type="scientific">Ficus carica</name>
    <name type="common">Common fig</name>
    <dbReference type="NCBI Taxonomy" id="3494"/>
    <lineage>
        <taxon>Eukaryota</taxon>
        <taxon>Viridiplantae</taxon>
        <taxon>Streptophyta</taxon>
        <taxon>Embryophyta</taxon>
        <taxon>Tracheophyta</taxon>
        <taxon>Spermatophyta</taxon>
        <taxon>Magnoliopsida</taxon>
        <taxon>eudicotyledons</taxon>
        <taxon>Gunneridae</taxon>
        <taxon>Pentapetalae</taxon>
        <taxon>rosids</taxon>
        <taxon>fabids</taxon>
        <taxon>Rosales</taxon>
        <taxon>Moraceae</taxon>
        <taxon>Ficeae</taxon>
        <taxon>Ficus</taxon>
    </lineage>
</organism>
<evidence type="ECO:0000313" key="4">
    <source>
        <dbReference type="EMBL" id="GMN26598.1"/>
    </source>
</evidence>
<keyword evidence="5" id="KW-1185">Reference proteome</keyword>
<evidence type="ECO:0000313" key="3">
    <source>
        <dbReference type="EMBL" id="GMN26578.1"/>
    </source>
</evidence>
<comment type="caution">
    <text evidence="3">The sequence shown here is derived from an EMBL/GenBank/DDBJ whole genome shotgun (WGS) entry which is preliminary data.</text>
</comment>
<evidence type="ECO:0000313" key="2">
    <source>
        <dbReference type="EMBL" id="GMN26553.1"/>
    </source>
</evidence>
<dbReference type="EMBL" id="BTGU01004402">
    <property type="protein sequence ID" value="GMN26578.1"/>
    <property type="molecule type" value="Genomic_DNA"/>
</dbReference>
<dbReference type="AlphaFoldDB" id="A0AA87ZHP9"/>
<proteinExistence type="predicted"/>
<sequence>MFSPPVESDVKGSNSLKIHVNAIDLHRHWGCWYAYSKWGAQIWQVKHPGPVVGFDSARARVQVGVGRTQRPRAGSCCCA</sequence>